<dbReference type="PANTHER" id="PTHR48090:SF3">
    <property type="entry name" value="UNDECAPRENYL-PHOSPHATE 4-DEOXY-4-FORMAMIDO-L-ARABINOSE TRANSFERASE"/>
    <property type="match status" value="1"/>
</dbReference>
<evidence type="ECO:0000313" key="10">
    <source>
        <dbReference type="Proteomes" id="UP000181976"/>
    </source>
</evidence>
<dbReference type="GO" id="GO:0009103">
    <property type="term" value="P:lipopolysaccharide biosynthetic process"/>
    <property type="evidence" value="ECO:0007669"/>
    <property type="project" value="UniProtKB-KW"/>
</dbReference>
<keyword evidence="1" id="KW-1003">Cell membrane</keyword>
<evidence type="ECO:0000256" key="5">
    <source>
        <dbReference type="ARBA" id="ARBA00022985"/>
    </source>
</evidence>
<evidence type="ECO:0000256" key="2">
    <source>
        <dbReference type="ARBA" id="ARBA00022676"/>
    </source>
</evidence>
<name>A0A1I2FHA8_9BACT</name>
<keyword evidence="7" id="KW-0472">Membrane</keyword>
<protein>
    <submittedName>
        <fullName evidence="9">Glycosyltransferase involved in cell wall bisynthesis</fullName>
    </submittedName>
</protein>
<keyword evidence="6" id="KW-1133">Transmembrane helix</keyword>
<dbReference type="RefSeq" id="WP_029626600.1">
    <property type="nucleotide sequence ID" value="NZ_AFSL01000057.1"/>
</dbReference>
<dbReference type="Proteomes" id="UP000181976">
    <property type="component" value="Unassembled WGS sequence"/>
</dbReference>
<dbReference type="AlphaFoldDB" id="A0A1I2FHA8"/>
<dbReference type="Gene3D" id="3.90.550.10">
    <property type="entry name" value="Spore Coat Polysaccharide Biosynthesis Protein SpsA, Chain A"/>
    <property type="match status" value="1"/>
</dbReference>
<dbReference type="CDD" id="cd04179">
    <property type="entry name" value="DPM_DPG-synthase_like"/>
    <property type="match status" value="1"/>
</dbReference>
<dbReference type="Pfam" id="PF00535">
    <property type="entry name" value="Glycos_transf_2"/>
    <property type="match status" value="1"/>
</dbReference>
<evidence type="ECO:0000313" key="9">
    <source>
        <dbReference type="EMBL" id="SFF04269.1"/>
    </source>
</evidence>
<keyword evidence="3 9" id="KW-0808">Transferase</keyword>
<proteinExistence type="predicted"/>
<dbReference type="GO" id="GO:0005886">
    <property type="term" value="C:plasma membrane"/>
    <property type="evidence" value="ECO:0007669"/>
    <property type="project" value="TreeGrafter"/>
</dbReference>
<dbReference type="PANTHER" id="PTHR48090">
    <property type="entry name" value="UNDECAPRENYL-PHOSPHATE 4-DEOXY-4-FORMAMIDO-L-ARABINOSE TRANSFERASE-RELATED"/>
    <property type="match status" value="1"/>
</dbReference>
<organism evidence="9 10">
    <name type="scientific">Thermophagus xiamenensis</name>
    <dbReference type="NCBI Taxonomy" id="385682"/>
    <lineage>
        <taxon>Bacteria</taxon>
        <taxon>Pseudomonadati</taxon>
        <taxon>Bacteroidota</taxon>
        <taxon>Bacteroidia</taxon>
        <taxon>Marinilabiliales</taxon>
        <taxon>Marinilabiliaceae</taxon>
        <taxon>Thermophagus</taxon>
    </lineage>
</organism>
<dbReference type="InterPro" id="IPR029044">
    <property type="entry name" value="Nucleotide-diphossugar_trans"/>
</dbReference>
<dbReference type="SUPFAM" id="SSF53448">
    <property type="entry name" value="Nucleotide-diphospho-sugar transferases"/>
    <property type="match status" value="1"/>
</dbReference>
<dbReference type="EMBL" id="FONA01000029">
    <property type="protein sequence ID" value="SFF04269.1"/>
    <property type="molecule type" value="Genomic_DNA"/>
</dbReference>
<keyword evidence="2" id="KW-0328">Glycosyltransferase</keyword>
<gene>
    <name evidence="9" type="ORF">SAMN05444380_12914</name>
</gene>
<keyword evidence="10" id="KW-1185">Reference proteome</keyword>
<dbReference type="OrthoDB" id="9807778at2"/>
<accession>A0A1I2FHA8</accession>
<reference evidence="9 10" key="1">
    <citation type="submission" date="2016-10" db="EMBL/GenBank/DDBJ databases">
        <authorList>
            <person name="de Groot N.N."/>
        </authorList>
    </citation>
    <scope>NUCLEOTIDE SEQUENCE [LARGE SCALE GENOMIC DNA]</scope>
    <source>
        <strain evidence="9 10">DSM 19012</strain>
    </source>
</reference>
<evidence type="ECO:0000256" key="3">
    <source>
        <dbReference type="ARBA" id="ARBA00022679"/>
    </source>
</evidence>
<evidence type="ECO:0000256" key="6">
    <source>
        <dbReference type="ARBA" id="ARBA00022989"/>
    </source>
</evidence>
<dbReference type="InParanoid" id="A0A1I2FHA8"/>
<dbReference type="STRING" id="385682.SAMN05444380_12914"/>
<sequence length="238" mass="28006">MEKKYSLTVIVPVFNEEESLPRLKKELDQFIRKSPEKTKILFVDDHSIDGSLELIRKYSEEDEYDYLSLEKNSGLSTALKAGIDHVDTPYAAYIDADLQTHPMDFLLFYPYMREYTLINGIRQNRSDTFVKRVSSRIANAFRRWMIKDNIQDTCCPLKIMHTQAAQEIPFFKGMHRFLPALIMLKGGTVKEIPVRHFPRIAGEAKYHLFNRLVGPLFDTFAFVWMRKRNIQYKIQERS</sequence>
<dbReference type="eggNOG" id="COG0463">
    <property type="taxonomic scope" value="Bacteria"/>
</dbReference>
<dbReference type="InterPro" id="IPR001173">
    <property type="entry name" value="Glyco_trans_2-like"/>
</dbReference>
<evidence type="ECO:0000256" key="4">
    <source>
        <dbReference type="ARBA" id="ARBA00022692"/>
    </source>
</evidence>
<dbReference type="GO" id="GO:0099621">
    <property type="term" value="F:undecaprenyl-phosphate 4-deoxy-4-formamido-L-arabinose transferase activity"/>
    <property type="evidence" value="ECO:0007669"/>
    <property type="project" value="TreeGrafter"/>
</dbReference>
<dbReference type="InterPro" id="IPR050256">
    <property type="entry name" value="Glycosyltransferase_2"/>
</dbReference>
<keyword evidence="4" id="KW-0812">Transmembrane</keyword>
<evidence type="ECO:0000256" key="1">
    <source>
        <dbReference type="ARBA" id="ARBA00022475"/>
    </source>
</evidence>
<keyword evidence="5" id="KW-0448">Lipopolysaccharide biosynthesis</keyword>
<evidence type="ECO:0000256" key="7">
    <source>
        <dbReference type="ARBA" id="ARBA00023136"/>
    </source>
</evidence>
<evidence type="ECO:0000259" key="8">
    <source>
        <dbReference type="Pfam" id="PF00535"/>
    </source>
</evidence>
<feature type="domain" description="Glycosyltransferase 2-like" evidence="8">
    <location>
        <begin position="8"/>
        <end position="167"/>
    </location>
</feature>